<evidence type="ECO:0000313" key="1">
    <source>
        <dbReference type="EMBL" id="CAD2155781.1"/>
    </source>
</evidence>
<reference evidence="1 2" key="1">
    <citation type="submission" date="2020-08" db="EMBL/GenBank/DDBJ databases">
        <authorList>
            <person name="Koutsovoulos G."/>
            <person name="Danchin GJ E."/>
        </authorList>
    </citation>
    <scope>NUCLEOTIDE SEQUENCE [LARGE SCALE GENOMIC DNA]</scope>
</reference>
<accession>A0A6V7UEX5</accession>
<dbReference type="EMBL" id="CAJEWN010000060">
    <property type="protein sequence ID" value="CAD2155781.1"/>
    <property type="molecule type" value="Genomic_DNA"/>
</dbReference>
<organism evidence="1 2">
    <name type="scientific">Meloidogyne enterolobii</name>
    <name type="common">Root-knot nematode worm</name>
    <name type="synonym">Meloidogyne mayaguensis</name>
    <dbReference type="NCBI Taxonomy" id="390850"/>
    <lineage>
        <taxon>Eukaryota</taxon>
        <taxon>Metazoa</taxon>
        <taxon>Ecdysozoa</taxon>
        <taxon>Nematoda</taxon>
        <taxon>Chromadorea</taxon>
        <taxon>Rhabditida</taxon>
        <taxon>Tylenchina</taxon>
        <taxon>Tylenchomorpha</taxon>
        <taxon>Tylenchoidea</taxon>
        <taxon>Meloidogynidae</taxon>
        <taxon>Meloidogyninae</taxon>
        <taxon>Meloidogyne</taxon>
    </lineage>
</organism>
<protein>
    <submittedName>
        <fullName evidence="1">Uncharacterized protein</fullName>
    </submittedName>
</protein>
<gene>
    <name evidence="1" type="ORF">MENT_LOCUS11992</name>
</gene>
<name>A0A6V7UEX5_MELEN</name>
<proteinExistence type="predicted"/>
<sequence length="60" mass="7295">MFKDNFIFWMHKQSLGNFVTLYESSILLKFLFWRIYSIYKILNSPSSSYKQNYLKVSEAK</sequence>
<dbReference type="AlphaFoldDB" id="A0A6V7UEX5"/>
<dbReference type="Proteomes" id="UP000580250">
    <property type="component" value="Unassembled WGS sequence"/>
</dbReference>
<evidence type="ECO:0000313" key="2">
    <source>
        <dbReference type="Proteomes" id="UP000580250"/>
    </source>
</evidence>
<comment type="caution">
    <text evidence="1">The sequence shown here is derived from an EMBL/GenBank/DDBJ whole genome shotgun (WGS) entry which is preliminary data.</text>
</comment>